<organism evidence="2 3">
    <name type="scientific">Stylosanthes scabra</name>
    <dbReference type="NCBI Taxonomy" id="79078"/>
    <lineage>
        <taxon>Eukaryota</taxon>
        <taxon>Viridiplantae</taxon>
        <taxon>Streptophyta</taxon>
        <taxon>Embryophyta</taxon>
        <taxon>Tracheophyta</taxon>
        <taxon>Spermatophyta</taxon>
        <taxon>Magnoliopsida</taxon>
        <taxon>eudicotyledons</taxon>
        <taxon>Gunneridae</taxon>
        <taxon>Pentapetalae</taxon>
        <taxon>rosids</taxon>
        <taxon>fabids</taxon>
        <taxon>Fabales</taxon>
        <taxon>Fabaceae</taxon>
        <taxon>Papilionoideae</taxon>
        <taxon>50 kb inversion clade</taxon>
        <taxon>dalbergioids sensu lato</taxon>
        <taxon>Dalbergieae</taxon>
        <taxon>Pterocarpus clade</taxon>
        <taxon>Stylosanthes</taxon>
    </lineage>
</organism>
<keyword evidence="1" id="KW-0472">Membrane</keyword>
<reference evidence="2 3" key="1">
    <citation type="journal article" date="2023" name="Plants (Basel)">
        <title>Bridging the Gap: Combining Genomics and Transcriptomics Approaches to Understand Stylosanthes scabra, an Orphan Legume from the Brazilian Caatinga.</title>
        <authorList>
            <person name="Ferreira-Neto J.R.C."/>
            <person name="da Silva M.D."/>
            <person name="Binneck E."/>
            <person name="de Melo N.F."/>
            <person name="da Silva R.H."/>
            <person name="de Melo A.L.T.M."/>
            <person name="Pandolfi V."/>
            <person name="Bustamante F.O."/>
            <person name="Brasileiro-Vidal A.C."/>
            <person name="Benko-Iseppon A.M."/>
        </authorList>
    </citation>
    <scope>NUCLEOTIDE SEQUENCE [LARGE SCALE GENOMIC DNA]</scope>
    <source>
        <tissue evidence="2">Leaves</tissue>
    </source>
</reference>
<keyword evidence="3" id="KW-1185">Reference proteome</keyword>
<dbReference type="EMBL" id="JASCZI010272076">
    <property type="protein sequence ID" value="MED6219904.1"/>
    <property type="molecule type" value="Genomic_DNA"/>
</dbReference>
<protein>
    <submittedName>
        <fullName evidence="2">Uncharacterized protein</fullName>
    </submittedName>
</protein>
<keyword evidence="1" id="KW-1133">Transmembrane helix</keyword>
<feature type="non-terminal residue" evidence="2">
    <location>
        <position position="78"/>
    </location>
</feature>
<gene>
    <name evidence="2" type="ORF">PIB30_040184</name>
</gene>
<dbReference type="Proteomes" id="UP001341840">
    <property type="component" value="Unassembled WGS sequence"/>
</dbReference>
<evidence type="ECO:0000313" key="3">
    <source>
        <dbReference type="Proteomes" id="UP001341840"/>
    </source>
</evidence>
<evidence type="ECO:0000256" key="1">
    <source>
        <dbReference type="SAM" id="Phobius"/>
    </source>
</evidence>
<sequence>PPPASLAPPQPTITTRINVSSLLSLSVIVAVVVLYPRRTSLPSSAGRTQATAYPSLNHFRIYYHHRSLTPCLSWSIAP</sequence>
<evidence type="ECO:0000313" key="2">
    <source>
        <dbReference type="EMBL" id="MED6219904.1"/>
    </source>
</evidence>
<accession>A0ABU6ZD82</accession>
<feature type="non-terminal residue" evidence="2">
    <location>
        <position position="1"/>
    </location>
</feature>
<keyword evidence="1" id="KW-0812">Transmembrane</keyword>
<name>A0ABU6ZD82_9FABA</name>
<feature type="transmembrane region" description="Helical" evidence="1">
    <location>
        <begin position="17"/>
        <end position="35"/>
    </location>
</feature>
<comment type="caution">
    <text evidence="2">The sequence shown here is derived from an EMBL/GenBank/DDBJ whole genome shotgun (WGS) entry which is preliminary data.</text>
</comment>
<proteinExistence type="predicted"/>